<sequence length="155" mass="17949">EPGFYTSGKVALKSLLYPGLSTTNIRRDHPPSFTSRTTSSRTPKDKEQHLSYEGSWLLLNAAQVEAEPSRASFKDAQAWTGEISLCFLRRTSRGRCCILLYYFVQVFFIEKQRRQPQLGKEKNTNKSLIMYFTKYSSVAKYARSINLQLHFSFRM</sequence>
<evidence type="ECO:0000313" key="2">
    <source>
        <dbReference type="EMBL" id="KAJ8347769.1"/>
    </source>
</evidence>
<reference evidence="2" key="1">
    <citation type="journal article" date="2023" name="Science">
        <title>Genome structures resolve the early diversification of teleost fishes.</title>
        <authorList>
            <person name="Parey E."/>
            <person name="Louis A."/>
            <person name="Montfort J."/>
            <person name="Bouchez O."/>
            <person name="Roques C."/>
            <person name="Iampietro C."/>
            <person name="Lluch J."/>
            <person name="Castinel A."/>
            <person name="Donnadieu C."/>
            <person name="Desvignes T."/>
            <person name="Floi Bucao C."/>
            <person name="Jouanno E."/>
            <person name="Wen M."/>
            <person name="Mejri S."/>
            <person name="Dirks R."/>
            <person name="Jansen H."/>
            <person name="Henkel C."/>
            <person name="Chen W.J."/>
            <person name="Zahm M."/>
            <person name="Cabau C."/>
            <person name="Klopp C."/>
            <person name="Thompson A.W."/>
            <person name="Robinson-Rechavi M."/>
            <person name="Braasch I."/>
            <person name="Lecointre G."/>
            <person name="Bobe J."/>
            <person name="Postlethwait J.H."/>
            <person name="Berthelot C."/>
            <person name="Roest Crollius H."/>
            <person name="Guiguen Y."/>
        </authorList>
    </citation>
    <scope>NUCLEOTIDE SEQUENCE</scope>
    <source>
        <strain evidence="2">WJC10195</strain>
    </source>
</reference>
<evidence type="ECO:0000256" key="1">
    <source>
        <dbReference type="SAM" id="MobiDB-lite"/>
    </source>
</evidence>
<dbReference type="EMBL" id="JAINUF010000010">
    <property type="protein sequence ID" value="KAJ8347769.1"/>
    <property type="molecule type" value="Genomic_DNA"/>
</dbReference>
<protein>
    <submittedName>
        <fullName evidence="2">Uncharacterized protein</fullName>
    </submittedName>
</protein>
<feature type="non-terminal residue" evidence="2">
    <location>
        <position position="1"/>
    </location>
</feature>
<keyword evidence="3" id="KW-1185">Reference proteome</keyword>
<gene>
    <name evidence="2" type="ORF">SKAU_G00263580</name>
</gene>
<dbReference type="AlphaFoldDB" id="A0A9Q1EYS0"/>
<accession>A0A9Q1EYS0</accession>
<proteinExistence type="predicted"/>
<feature type="compositionally biased region" description="Low complexity" evidence="1">
    <location>
        <begin position="31"/>
        <end position="41"/>
    </location>
</feature>
<dbReference type="Proteomes" id="UP001152622">
    <property type="component" value="Chromosome 10"/>
</dbReference>
<organism evidence="2 3">
    <name type="scientific">Synaphobranchus kaupii</name>
    <name type="common">Kaup's arrowtooth eel</name>
    <dbReference type="NCBI Taxonomy" id="118154"/>
    <lineage>
        <taxon>Eukaryota</taxon>
        <taxon>Metazoa</taxon>
        <taxon>Chordata</taxon>
        <taxon>Craniata</taxon>
        <taxon>Vertebrata</taxon>
        <taxon>Euteleostomi</taxon>
        <taxon>Actinopterygii</taxon>
        <taxon>Neopterygii</taxon>
        <taxon>Teleostei</taxon>
        <taxon>Anguilliformes</taxon>
        <taxon>Synaphobranchidae</taxon>
        <taxon>Synaphobranchus</taxon>
    </lineage>
</organism>
<evidence type="ECO:0000313" key="3">
    <source>
        <dbReference type="Proteomes" id="UP001152622"/>
    </source>
</evidence>
<feature type="region of interest" description="Disordered" evidence="1">
    <location>
        <begin position="22"/>
        <end position="46"/>
    </location>
</feature>
<comment type="caution">
    <text evidence="2">The sequence shown here is derived from an EMBL/GenBank/DDBJ whole genome shotgun (WGS) entry which is preliminary data.</text>
</comment>
<name>A0A9Q1EYS0_SYNKA</name>